<evidence type="ECO:0000313" key="8">
    <source>
        <dbReference type="Proteomes" id="UP001203665"/>
    </source>
</evidence>
<comment type="subcellular location">
    <subcellularLocation>
        <location evidence="1">Cell membrane</location>
        <topology evidence="1">Multi-pass membrane protein</topology>
    </subcellularLocation>
</comment>
<keyword evidence="4 6" id="KW-1133">Transmembrane helix</keyword>
<evidence type="ECO:0000256" key="5">
    <source>
        <dbReference type="ARBA" id="ARBA00023136"/>
    </source>
</evidence>
<keyword evidence="3 6" id="KW-0812">Transmembrane</keyword>
<keyword evidence="2" id="KW-1003">Cell membrane</keyword>
<accession>A0ABT0XJG4</accession>
<feature type="transmembrane region" description="Helical" evidence="6">
    <location>
        <begin position="145"/>
        <end position="164"/>
    </location>
</feature>
<feature type="transmembrane region" description="Helical" evidence="6">
    <location>
        <begin position="59"/>
        <end position="77"/>
    </location>
</feature>
<feature type="transmembrane region" description="Helical" evidence="6">
    <location>
        <begin position="28"/>
        <end position="47"/>
    </location>
</feature>
<dbReference type="RefSeq" id="WP_251605894.1">
    <property type="nucleotide sequence ID" value="NZ_JAMQJY010000001.1"/>
</dbReference>
<evidence type="ECO:0000256" key="4">
    <source>
        <dbReference type="ARBA" id="ARBA00022989"/>
    </source>
</evidence>
<dbReference type="Pfam" id="PF04172">
    <property type="entry name" value="LrgB"/>
    <property type="match status" value="1"/>
</dbReference>
<organism evidence="7 8">
    <name type="scientific">Alkalicoccobacillus plakortidis</name>
    <dbReference type="NCBI Taxonomy" id="444060"/>
    <lineage>
        <taxon>Bacteria</taxon>
        <taxon>Bacillati</taxon>
        <taxon>Bacillota</taxon>
        <taxon>Bacilli</taxon>
        <taxon>Bacillales</taxon>
        <taxon>Bacillaceae</taxon>
        <taxon>Alkalicoccobacillus</taxon>
    </lineage>
</organism>
<feature type="transmembrane region" description="Helical" evidence="6">
    <location>
        <begin position="89"/>
        <end position="114"/>
    </location>
</feature>
<comment type="caution">
    <text evidence="7">The sequence shown here is derived from an EMBL/GenBank/DDBJ whole genome shotgun (WGS) entry which is preliminary data.</text>
</comment>
<keyword evidence="5 6" id="KW-0472">Membrane</keyword>
<sequence>MFALLTMTSLTILCYVACKWLYQRFPYAFFLPLVTSTVFLLLILYTANIPYDDYIKGAGWLESLIGIAVVALAFPLYKQLTLLKKYRLPLLIGTAAGLLVGVLSTFLLTSLLGFDKEIIASLLPKSVTTAVALDLAESAGGQTSLAAILVTIAGITGTILYPFFCKLFRIDHVVGRGVGIGSASHAIGTAKALEFSELEGAISTVAMTLCAVMVSIIIPIVVFLWF</sequence>
<proteinExistence type="predicted"/>
<evidence type="ECO:0000256" key="2">
    <source>
        <dbReference type="ARBA" id="ARBA00022475"/>
    </source>
</evidence>
<dbReference type="Proteomes" id="UP001203665">
    <property type="component" value="Unassembled WGS sequence"/>
</dbReference>
<evidence type="ECO:0000256" key="1">
    <source>
        <dbReference type="ARBA" id="ARBA00004651"/>
    </source>
</evidence>
<gene>
    <name evidence="7" type="ORF">NDM98_07460</name>
</gene>
<name>A0ABT0XJG4_9BACI</name>
<dbReference type="InterPro" id="IPR007300">
    <property type="entry name" value="CidB/LrgB"/>
</dbReference>
<evidence type="ECO:0000256" key="3">
    <source>
        <dbReference type="ARBA" id="ARBA00022692"/>
    </source>
</evidence>
<evidence type="ECO:0000256" key="6">
    <source>
        <dbReference type="SAM" id="Phobius"/>
    </source>
</evidence>
<reference evidence="7" key="1">
    <citation type="submission" date="2022-06" db="EMBL/GenBank/DDBJ databases">
        <title>Alkalicoccobacillus porphyridii sp. nov., isolated from a marine red alga, Porphyridium purpureum and reclassification of Shouchella plakortidis and Shouchella gibsonii as Alkalicoccobacillus plakortidis comb. nov. and Alkalicoccobacillus gibsonii comb. nov.</title>
        <authorList>
            <person name="Kim K.H."/>
            <person name="Lee J.K."/>
            <person name="Han D.M."/>
            <person name="Baek J.H."/>
            <person name="Jeon C.O."/>
        </authorList>
    </citation>
    <scope>NUCLEOTIDE SEQUENCE</scope>
    <source>
        <strain evidence="7">DSM 19153</strain>
    </source>
</reference>
<keyword evidence="8" id="KW-1185">Reference proteome</keyword>
<feature type="transmembrane region" description="Helical" evidence="6">
    <location>
        <begin position="201"/>
        <end position="225"/>
    </location>
</feature>
<evidence type="ECO:0000313" key="7">
    <source>
        <dbReference type="EMBL" id="MCM2675342.1"/>
    </source>
</evidence>
<protein>
    <submittedName>
        <fullName evidence="7">LrgB family protein</fullName>
    </submittedName>
</protein>
<dbReference type="PANTHER" id="PTHR30249">
    <property type="entry name" value="PUTATIVE SEROTONIN TRANSPORTER"/>
    <property type="match status" value="1"/>
</dbReference>
<dbReference type="PANTHER" id="PTHR30249:SF17">
    <property type="entry name" value="HOLIN-LIKE PROTEIN CIDB"/>
    <property type="match status" value="1"/>
</dbReference>
<dbReference type="EMBL" id="JAMQJY010000001">
    <property type="protein sequence ID" value="MCM2675342.1"/>
    <property type="molecule type" value="Genomic_DNA"/>
</dbReference>